<dbReference type="InterPro" id="IPR029526">
    <property type="entry name" value="PGBD"/>
</dbReference>
<dbReference type="PANTHER" id="PTHR47272:SF1">
    <property type="entry name" value="PIGGYBAC TRANSPOSABLE ELEMENT-DERIVED PROTEIN 3-LIKE"/>
    <property type="match status" value="1"/>
</dbReference>
<dbReference type="PANTHER" id="PTHR47272">
    <property type="entry name" value="DDE_TNP_1_7 DOMAIN-CONTAINING PROTEIN"/>
    <property type="match status" value="1"/>
</dbReference>
<sequence length="148" mass="16645">MVLKDFSKFGPSLSYCETRFISVSVEESVLVDEQMCSTKARSYLKQYIANKPHKYGYELFVISGISGCAYDFEVLTGDENRVDKQNVSEELRACANVVVRLSSIVPHHITHCTATIITQQSLCVFSCIKITYSAWGQSEETELPLKKS</sequence>
<evidence type="ECO:0000313" key="3">
    <source>
        <dbReference type="Proteomes" id="UP001159363"/>
    </source>
</evidence>
<accession>A0ABQ9HRZ6</accession>
<reference evidence="2 3" key="1">
    <citation type="submission" date="2023-02" db="EMBL/GenBank/DDBJ databases">
        <title>LHISI_Scaffold_Assembly.</title>
        <authorList>
            <person name="Stuart O.P."/>
            <person name="Cleave R."/>
            <person name="Magrath M.J.L."/>
            <person name="Mikheyev A.S."/>
        </authorList>
    </citation>
    <scope>NUCLEOTIDE SEQUENCE [LARGE SCALE GENOMIC DNA]</scope>
    <source>
        <strain evidence="2">Daus_M_001</strain>
        <tissue evidence="2">Leg muscle</tissue>
    </source>
</reference>
<evidence type="ECO:0000259" key="1">
    <source>
        <dbReference type="Pfam" id="PF13843"/>
    </source>
</evidence>
<name>A0ABQ9HRZ6_9NEOP</name>
<feature type="domain" description="PiggyBac transposable element-derived protein" evidence="1">
    <location>
        <begin position="4"/>
        <end position="128"/>
    </location>
</feature>
<evidence type="ECO:0000313" key="2">
    <source>
        <dbReference type="EMBL" id="KAJ8887162.1"/>
    </source>
</evidence>
<dbReference type="Proteomes" id="UP001159363">
    <property type="component" value="Chromosome X"/>
</dbReference>
<keyword evidence="3" id="KW-1185">Reference proteome</keyword>
<protein>
    <recommendedName>
        <fullName evidence="1">PiggyBac transposable element-derived protein domain-containing protein</fullName>
    </recommendedName>
</protein>
<organism evidence="2 3">
    <name type="scientific">Dryococelus australis</name>
    <dbReference type="NCBI Taxonomy" id="614101"/>
    <lineage>
        <taxon>Eukaryota</taxon>
        <taxon>Metazoa</taxon>
        <taxon>Ecdysozoa</taxon>
        <taxon>Arthropoda</taxon>
        <taxon>Hexapoda</taxon>
        <taxon>Insecta</taxon>
        <taxon>Pterygota</taxon>
        <taxon>Neoptera</taxon>
        <taxon>Polyneoptera</taxon>
        <taxon>Phasmatodea</taxon>
        <taxon>Verophasmatodea</taxon>
        <taxon>Anareolatae</taxon>
        <taxon>Phasmatidae</taxon>
        <taxon>Eurycanthinae</taxon>
        <taxon>Dryococelus</taxon>
    </lineage>
</organism>
<gene>
    <name evidence="2" type="ORF">PR048_013377</name>
</gene>
<dbReference type="Pfam" id="PF13843">
    <property type="entry name" value="DDE_Tnp_1_7"/>
    <property type="match status" value="1"/>
</dbReference>
<comment type="caution">
    <text evidence="2">The sequence shown here is derived from an EMBL/GenBank/DDBJ whole genome shotgun (WGS) entry which is preliminary data.</text>
</comment>
<proteinExistence type="predicted"/>
<dbReference type="EMBL" id="JARBHB010000004">
    <property type="protein sequence ID" value="KAJ8887162.1"/>
    <property type="molecule type" value="Genomic_DNA"/>
</dbReference>